<reference evidence="1" key="1">
    <citation type="journal article" date="2012" name="Nature">
        <title>The tomato genome sequence provides insights into fleshy fruit evolution.</title>
        <authorList>
            <consortium name="Tomato Genome Consortium"/>
        </authorList>
    </citation>
    <scope>NUCLEOTIDE SEQUENCE [LARGE SCALE GENOMIC DNA]</scope>
    <source>
        <strain evidence="1">cv. Heinz 1706</strain>
    </source>
</reference>
<sequence>MATKAVEEMVDSGEFFGIDSKLQKVNEDDLLDHIFSSNWELKPLQRRKGRSNKLALYIYAPFFNSKKMEKRGVLMAISEFLQAKQRNRVKLRW</sequence>
<dbReference type="EnsemblPlants" id="Solyc05g012530.1.1">
    <property type="protein sequence ID" value="Solyc05g012530.1.1.1"/>
    <property type="gene ID" value="Solyc05g012530.1"/>
</dbReference>
<reference evidence="1" key="2">
    <citation type="submission" date="2019-01" db="UniProtKB">
        <authorList>
            <consortium name="EnsemblPlants"/>
        </authorList>
    </citation>
    <scope>IDENTIFICATION</scope>
    <source>
        <strain evidence="1">cv. Heinz 1706</strain>
    </source>
</reference>
<dbReference type="Gramene" id="Solyc05g012530.1.1">
    <property type="protein sequence ID" value="Solyc05g012530.1.1.1"/>
    <property type="gene ID" value="Solyc05g012530.1"/>
</dbReference>
<dbReference type="AlphaFoldDB" id="A0A3Q7GGQ5"/>
<dbReference type="InParanoid" id="A0A3Q7GGQ5"/>
<protein>
    <submittedName>
        <fullName evidence="1">Uncharacterized protein</fullName>
    </submittedName>
</protein>
<evidence type="ECO:0000313" key="1">
    <source>
        <dbReference type="EnsemblPlants" id="Solyc05g012530.1.1.1"/>
    </source>
</evidence>
<evidence type="ECO:0000313" key="2">
    <source>
        <dbReference type="Proteomes" id="UP000004994"/>
    </source>
</evidence>
<name>A0A3Q7GGQ5_SOLLC</name>
<dbReference type="PaxDb" id="4081-Solyc05g012530.1.1"/>
<organism evidence="1">
    <name type="scientific">Solanum lycopersicum</name>
    <name type="common">Tomato</name>
    <name type="synonym">Lycopersicon esculentum</name>
    <dbReference type="NCBI Taxonomy" id="4081"/>
    <lineage>
        <taxon>Eukaryota</taxon>
        <taxon>Viridiplantae</taxon>
        <taxon>Streptophyta</taxon>
        <taxon>Embryophyta</taxon>
        <taxon>Tracheophyta</taxon>
        <taxon>Spermatophyta</taxon>
        <taxon>Magnoliopsida</taxon>
        <taxon>eudicotyledons</taxon>
        <taxon>Gunneridae</taxon>
        <taxon>Pentapetalae</taxon>
        <taxon>asterids</taxon>
        <taxon>lamiids</taxon>
        <taxon>Solanales</taxon>
        <taxon>Solanaceae</taxon>
        <taxon>Solanoideae</taxon>
        <taxon>Solaneae</taxon>
        <taxon>Solanum</taxon>
        <taxon>Solanum subgen. Lycopersicon</taxon>
    </lineage>
</organism>
<proteinExistence type="predicted"/>
<keyword evidence="2" id="KW-1185">Reference proteome</keyword>
<dbReference type="Proteomes" id="UP000004994">
    <property type="component" value="Chromosome 5"/>
</dbReference>
<accession>A0A3Q7GGQ5</accession>